<accession>A0ACA9N7H8</accession>
<gene>
    <name evidence="1" type="ORF">RPERSI_LOCUS7225</name>
</gene>
<protein>
    <submittedName>
        <fullName evidence="1">24708_t:CDS:1</fullName>
    </submittedName>
</protein>
<proteinExistence type="predicted"/>
<reference evidence="1" key="1">
    <citation type="submission" date="2021-06" db="EMBL/GenBank/DDBJ databases">
        <authorList>
            <person name="Kallberg Y."/>
            <person name="Tangrot J."/>
            <person name="Rosling A."/>
        </authorList>
    </citation>
    <scope>NUCLEOTIDE SEQUENCE</scope>
    <source>
        <strain evidence="1">MA461A</strain>
    </source>
</reference>
<evidence type="ECO:0000313" key="1">
    <source>
        <dbReference type="EMBL" id="CAG8633940.1"/>
    </source>
</evidence>
<comment type="caution">
    <text evidence="1">The sequence shown here is derived from an EMBL/GenBank/DDBJ whole genome shotgun (WGS) entry which is preliminary data.</text>
</comment>
<keyword evidence="2" id="KW-1185">Reference proteome</keyword>
<evidence type="ECO:0000313" key="2">
    <source>
        <dbReference type="Proteomes" id="UP000789920"/>
    </source>
</evidence>
<dbReference type="EMBL" id="CAJVQC010012019">
    <property type="protein sequence ID" value="CAG8633940.1"/>
    <property type="molecule type" value="Genomic_DNA"/>
</dbReference>
<sequence>LSLKPLQLESTFIPSYENKLPIPRSLVFTSQHSSSRDFVLLGINITDPTYVTTTSFDRLYITVRDTEFVKQRIPPELMQFNITSSIDFNNQHYLHIKSEVKKSLLRYSKKVKKIMIPSVLNIIGFTPNYYDDIHYLESRLYSCNKEYCPDVTPTQDSYNYLLYIYPEVFYIEEEKQQR</sequence>
<feature type="non-terminal residue" evidence="1">
    <location>
        <position position="1"/>
    </location>
</feature>
<organism evidence="1 2">
    <name type="scientific">Racocetra persica</name>
    <dbReference type="NCBI Taxonomy" id="160502"/>
    <lineage>
        <taxon>Eukaryota</taxon>
        <taxon>Fungi</taxon>
        <taxon>Fungi incertae sedis</taxon>
        <taxon>Mucoromycota</taxon>
        <taxon>Glomeromycotina</taxon>
        <taxon>Glomeromycetes</taxon>
        <taxon>Diversisporales</taxon>
        <taxon>Gigasporaceae</taxon>
        <taxon>Racocetra</taxon>
    </lineage>
</organism>
<dbReference type="Proteomes" id="UP000789920">
    <property type="component" value="Unassembled WGS sequence"/>
</dbReference>
<name>A0ACA9N7H8_9GLOM</name>